<feature type="region of interest" description="Disordered" evidence="1">
    <location>
        <begin position="1"/>
        <end position="52"/>
    </location>
</feature>
<dbReference type="PANTHER" id="PTHR38441">
    <property type="entry name" value="INTEGRAL MEMBRANE PROTEIN-RELATED"/>
    <property type="match status" value="1"/>
</dbReference>
<comment type="caution">
    <text evidence="3">The sequence shown here is derived from an EMBL/GenBank/DDBJ whole genome shotgun (WGS) entry which is preliminary data.</text>
</comment>
<keyword evidence="2" id="KW-0472">Membrane</keyword>
<accession>A0ABT2JBW1</accession>
<evidence type="ECO:0000313" key="3">
    <source>
        <dbReference type="EMBL" id="MCT2585352.1"/>
    </source>
</evidence>
<proteinExistence type="predicted"/>
<feature type="compositionally biased region" description="Low complexity" evidence="1">
    <location>
        <begin position="11"/>
        <end position="26"/>
    </location>
</feature>
<organism evidence="3 4">
    <name type="scientific">Actinophytocola gossypii</name>
    <dbReference type="NCBI Taxonomy" id="2812003"/>
    <lineage>
        <taxon>Bacteria</taxon>
        <taxon>Bacillati</taxon>
        <taxon>Actinomycetota</taxon>
        <taxon>Actinomycetes</taxon>
        <taxon>Pseudonocardiales</taxon>
        <taxon>Pseudonocardiaceae</taxon>
    </lineage>
</organism>
<keyword evidence="2" id="KW-0812">Transmembrane</keyword>
<dbReference type="EMBL" id="JAFFZE010000015">
    <property type="protein sequence ID" value="MCT2585352.1"/>
    <property type="molecule type" value="Genomic_DNA"/>
</dbReference>
<dbReference type="Proteomes" id="UP001156441">
    <property type="component" value="Unassembled WGS sequence"/>
</dbReference>
<dbReference type="InterPro" id="IPR007436">
    <property type="entry name" value="DUF485"/>
</dbReference>
<sequence length="145" mass="15941">MTQVVRPRIASSRPSPGNNPGRNPGSDFGGITRQSSAASSGPPGQKATDFTAIQKSPEFTALRRRFRGFVFPMTALFFLWYLTYVLLAAFARDFMAHRLVGSVNVGLVLGLLQFASTLAITFAYVRYARRRLDPQVGAIRSEVGR</sequence>
<name>A0ABT2JBW1_9PSEU</name>
<protein>
    <submittedName>
        <fullName evidence="3">DUF485 domain-containing protein</fullName>
    </submittedName>
</protein>
<feature type="transmembrane region" description="Helical" evidence="2">
    <location>
        <begin position="103"/>
        <end position="125"/>
    </location>
</feature>
<dbReference type="Pfam" id="PF04341">
    <property type="entry name" value="DUF485"/>
    <property type="match status" value="1"/>
</dbReference>
<reference evidence="3 4" key="1">
    <citation type="submission" date="2021-02" db="EMBL/GenBank/DDBJ databases">
        <title>Actinophytocola xerophila sp. nov., isolated from soil of cotton cropping field.</title>
        <authorList>
            <person name="Huang R."/>
            <person name="Chen X."/>
            <person name="Ge X."/>
            <person name="Liu W."/>
        </authorList>
    </citation>
    <scope>NUCLEOTIDE SEQUENCE [LARGE SCALE GENOMIC DNA]</scope>
    <source>
        <strain evidence="3 4">S1-96</strain>
    </source>
</reference>
<evidence type="ECO:0000256" key="1">
    <source>
        <dbReference type="SAM" id="MobiDB-lite"/>
    </source>
</evidence>
<evidence type="ECO:0000256" key="2">
    <source>
        <dbReference type="SAM" id="Phobius"/>
    </source>
</evidence>
<dbReference type="RefSeq" id="WP_260192899.1">
    <property type="nucleotide sequence ID" value="NZ_JAFFZE010000015.1"/>
</dbReference>
<gene>
    <name evidence="3" type="ORF">JT362_19725</name>
</gene>
<keyword evidence="4" id="KW-1185">Reference proteome</keyword>
<dbReference type="PANTHER" id="PTHR38441:SF1">
    <property type="entry name" value="MEMBRANE PROTEIN"/>
    <property type="match status" value="1"/>
</dbReference>
<evidence type="ECO:0000313" key="4">
    <source>
        <dbReference type="Proteomes" id="UP001156441"/>
    </source>
</evidence>
<keyword evidence="2" id="KW-1133">Transmembrane helix</keyword>
<feature type="transmembrane region" description="Helical" evidence="2">
    <location>
        <begin position="69"/>
        <end position="91"/>
    </location>
</feature>